<dbReference type="Proteomes" id="UP000533306">
    <property type="component" value="Unassembled WGS sequence"/>
</dbReference>
<gene>
    <name evidence="4" type="ORF">HNR59_000376</name>
</gene>
<feature type="transmembrane region" description="Helical" evidence="3">
    <location>
        <begin position="57"/>
        <end position="79"/>
    </location>
</feature>
<dbReference type="PANTHER" id="PTHR34295:SF1">
    <property type="entry name" value="BIOTIN TRANSPORTER BIOY"/>
    <property type="match status" value="1"/>
</dbReference>
<organism evidence="4 5">
    <name type="scientific">Aquamicrobium lusatiense</name>
    <dbReference type="NCBI Taxonomy" id="89772"/>
    <lineage>
        <taxon>Bacteria</taxon>
        <taxon>Pseudomonadati</taxon>
        <taxon>Pseudomonadota</taxon>
        <taxon>Alphaproteobacteria</taxon>
        <taxon>Hyphomicrobiales</taxon>
        <taxon>Phyllobacteriaceae</taxon>
        <taxon>Aquamicrobium</taxon>
    </lineage>
</organism>
<sequence length="197" mass="20491">MSQSEIPTVTPSLSPLRLQERPLLWQVAAIAIGTLLLALSSRIEVPMIPVPITMQTFAVTLVGALYGWRLGALTILAWLGEAAIGMPVLAGGSGGLAPFVGPTAGYLASFPIIAALVGWLVERGWNGDRVFMAFAAMLIGNGLCLVIGALWLAGLVGFEKAVALGVTPFIVGGVLKSALAAATLRLFPRAKTERQAS</sequence>
<keyword evidence="2" id="KW-0813">Transport</keyword>
<dbReference type="PIRSF" id="PIRSF016661">
    <property type="entry name" value="BioY"/>
    <property type="match status" value="1"/>
</dbReference>
<feature type="transmembrane region" description="Helical" evidence="3">
    <location>
        <begin position="162"/>
        <end position="187"/>
    </location>
</feature>
<evidence type="ECO:0000256" key="3">
    <source>
        <dbReference type="SAM" id="Phobius"/>
    </source>
</evidence>
<dbReference type="Gene3D" id="1.10.1760.20">
    <property type="match status" value="1"/>
</dbReference>
<proteinExistence type="inferred from homology"/>
<dbReference type="GO" id="GO:0005886">
    <property type="term" value="C:plasma membrane"/>
    <property type="evidence" value="ECO:0007669"/>
    <property type="project" value="UniProtKB-SubCell"/>
</dbReference>
<evidence type="ECO:0000256" key="2">
    <source>
        <dbReference type="PIRNR" id="PIRNR016661"/>
    </source>
</evidence>
<reference evidence="4 5" key="1">
    <citation type="submission" date="2020-08" db="EMBL/GenBank/DDBJ databases">
        <title>Genomic Encyclopedia of Type Strains, Phase IV (KMG-IV): sequencing the most valuable type-strain genomes for metagenomic binning, comparative biology and taxonomic classification.</title>
        <authorList>
            <person name="Goeker M."/>
        </authorList>
    </citation>
    <scope>NUCLEOTIDE SEQUENCE [LARGE SCALE GENOMIC DNA]</scope>
    <source>
        <strain evidence="4 5">DSM 11099</strain>
    </source>
</reference>
<protein>
    <recommendedName>
        <fullName evidence="2">Biotin transporter</fullName>
    </recommendedName>
</protein>
<feature type="transmembrane region" description="Helical" evidence="3">
    <location>
        <begin position="133"/>
        <end position="156"/>
    </location>
</feature>
<feature type="transmembrane region" description="Helical" evidence="3">
    <location>
        <begin position="99"/>
        <end position="121"/>
    </location>
</feature>
<comment type="subcellular location">
    <subcellularLocation>
        <location evidence="2">Cell membrane</location>
        <topology evidence="2">Multi-pass membrane protein</topology>
    </subcellularLocation>
</comment>
<dbReference type="Pfam" id="PF02632">
    <property type="entry name" value="BioY"/>
    <property type="match status" value="1"/>
</dbReference>
<evidence type="ECO:0000313" key="4">
    <source>
        <dbReference type="EMBL" id="MBB6011031.1"/>
    </source>
</evidence>
<comment type="similarity">
    <text evidence="1 2">Belongs to the BioY family.</text>
</comment>
<accession>A0A7W9RYW1</accession>
<keyword evidence="3" id="KW-0812">Transmembrane</keyword>
<dbReference type="PANTHER" id="PTHR34295">
    <property type="entry name" value="BIOTIN TRANSPORTER BIOY"/>
    <property type="match status" value="1"/>
</dbReference>
<dbReference type="EMBL" id="JACHEU010000001">
    <property type="protein sequence ID" value="MBB6011031.1"/>
    <property type="molecule type" value="Genomic_DNA"/>
</dbReference>
<evidence type="ECO:0000256" key="1">
    <source>
        <dbReference type="ARBA" id="ARBA00010692"/>
    </source>
</evidence>
<feature type="transmembrane region" description="Helical" evidence="3">
    <location>
        <begin position="23"/>
        <end position="45"/>
    </location>
</feature>
<name>A0A7W9RYW1_9HYPH</name>
<keyword evidence="2 3" id="KW-0472">Membrane</keyword>
<dbReference type="GO" id="GO:0015225">
    <property type="term" value="F:biotin transmembrane transporter activity"/>
    <property type="evidence" value="ECO:0007669"/>
    <property type="project" value="UniProtKB-UniRule"/>
</dbReference>
<keyword evidence="3" id="KW-1133">Transmembrane helix</keyword>
<comment type="caution">
    <text evidence="4">The sequence shown here is derived from an EMBL/GenBank/DDBJ whole genome shotgun (WGS) entry which is preliminary data.</text>
</comment>
<keyword evidence="2" id="KW-1003">Cell membrane</keyword>
<dbReference type="AlphaFoldDB" id="A0A7W9RYW1"/>
<evidence type="ECO:0000313" key="5">
    <source>
        <dbReference type="Proteomes" id="UP000533306"/>
    </source>
</evidence>
<keyword evidence="5" id="KW-1185">Reference proteome</keyword>
<dbReference type="RefSeq" id="WP_343060584.1">
    <property type="nucleotide sequence ID" value="NZ_JACHEU010000001.1"/>
</dbReference>
<dbReference type="InterPro" id="IPR003784">
    <property type="entry name" value="BioY"/>
</dbReference>